<dbReference type="Proteomes" id="UP000799776">
    <property type="component" value="Unassembled WGS sequence"/>
</dbReference>
<sequence>MQTSAWVCRRCLSKASRPLIRQSIRWQSTNTSESISPALLSRARSIAAEHDQLTKKLAENFDINTAKRIGEISRVADALKEWDRAEESLTELRGLLNDPNADTELRDLAVEDLTSTSAQVAALTRSLKASLVPKHPFAHLPCLLEIRPGAGGSEAAIFAGDLVRMYIAYCMRTGLRCNTMKYESAEAQSGANAPVVEAILEIESDGAYGQLRSEAGVHRVQRVPATETKGRTHTSAASVMVLPSFPANGNTGDLSFDDPNSDYYIDPKEVKSEVMRAGGAGGQHVNKTESAVRLTHLPTGTTVMMSESRSQPRNREKAWQVLRSRIAQARREAREEEVVQLRRSVIGVAKTGRENKIRTYNWGQQRVTDHRSGLTLNNLDDVIKGGDSLEQVMESVRVWFSEKEVEELAALEEAKKPQTK</sequence>
<dbReference type="OrthoDB" id="2019491at2759"/>
<gene>
    <name evidence="5" type="ORF">K490DRAFT_31716</name>
</gene>
<comment type="similarity">
    <text evidence="1">Belongs to the prokaryotic/mitochondrial release factor family.</text>
</comment>
<dbReference type="Pfam" id="PF00472">
    <property type="entry name" value="RF-1"/>
    <property type="match status" value="1"/>
</dbReference>
<dbReference type="GO" id="GO:0032543">
    <property type="term" value="P:mitochondrial translation"/>
    <property type="evidence" value="ECO:0007669"/>
    <property type="project" value="UniProtKB-ARBA"/>
</dbReference>
<protein>
    <submittedName>
        <fullName evidence="5">Release factor</fullName>
    </submittedName>
</protein>
<keyword evidence="3" id="KW-0648">Protein biosynthesis</keyword>
<dbReference type="EMBL" id="ML978711">
    <property type="protein sequence ID" value="KAF2092105.1"/>
    <property type="molecule type" value="Genomic_DNA"/>
</dbReference>
<dbReference type="Gene3D" id="3.30.70.1660">
    <property type="match status" value="1"/>
</dbReference>
<dbReference type="Pfam" id="PF03462">
    <property type="entry name" value="PCRF"/>
    <property type="match status" value="1"/>
</dbReference>
<dbReference type="PANTHER" id="PTHR43804">
    <property type="entry name" value="LD18447P"/>
    <property type="match status" value="1"/>
</dbReference>
<evidence type="ECO:0000313" key="5">
    <source>
        <dbReference type="EMBL" id="KAF2092105.1"/>
    </source>
</evidence>
<evidence type="ECO:0000256" key="1">
    <source>
        <dbReference type="ARBA" id="ARBA00010835"/>
    </source>
</evidence>
<dbReference type="FunFam" id="3.30.160.20:FF:000070">
    <property type="entry name" value="Related to MRF1-peptide chain release factor, mitochondrial"/>
    <property type="match status" value="1"/>
</dbReference>
<dbReference type="Gene3D" id="3.30.160.20">
    <property type="match status" value="1"/>
</dbReference>
<keyword evidence="2" id="KW-0488">Methylation</keyword>
<proteinExistence type="inferred from homology"/>
<evidence type="ECO:0000256" key="3">
    <source>
        <dbReference type="ARBA" id="ARBA00022917"/>
    </source>
</evidence>
<reference evidence="5" key="1">
    <citation type="journal article" date="2020" name="Stud. Mycol.">
        <title>101 Dothideomycetes genomes: a test case for predicting lifestyles and emergence of pathogens.</title>
        <authorList>
            <person name="Haridas S."/>
            <person name="Albert R."/>
            <person name="Binder M."/>
            <person name="Bloem J."/>
            <person name="Labutti K."/>
            <person name="Salamov A."/>
            <person name="Andreopoulos B."/>
            <person name="Baker S."/>
            <person name="Barry K."/>
            <person name="Bills G."/>
            <person name="Bluhm B."/>
            <person name="Cannon C."/>
            <person name="Castanera R."/>
            <person name="Culley D."/>
            <person name="Daum C."/>
            <person name="Ezra D."/>
            <person name="Gonzalez J."/>
            <person name="Henrissat B."/>
            <person name="Kuo A."/>
            <person name="Liang C."/>
            <person name="Lipzen A."/>
            <person name="Lutzoni F."/>
            <person name="Magnuson J."/>
            <person name="Mondo S."/>
            <person name="Nolan M."/>
            <person name="Ohm R."/>
            <person name="Pangilinan J."/>
            <person name="Park H.-J."/>
            <person name="Ramirez L."/>
            <person name="Alfaro M."/>
            <person name="Sun H."/>
            <person name="Tritt A."/>
            <person name="Yoshinaga Y."/>
            <person name="Zwiers L.-H."/>
            <person name="Turgeon B."/>
            <person name="Goodwin S."/>
            <person name="Spatafora J."/>
            <person name="Crous P."/>
            <person name="Grigoriev I."/>
        </authorList>
    </citation>
    <scope>NUCLEOTIDE SEQUENCE</scope>
    <source>
        <strain evidence="5">CBS 121410</strain>
    </source>
</reference>
<dbReference type="AlphaFoldDB" id="A0A9P4HZE3"/>
<dbReference type="InterPro" id="IPR000352">
    <property type="entry name" value="Pep_chain_release_fac_I"/>
</dbReference>
<accession>A0A9P4HZE3</accession>
<evidence type="ECO:0000256" key="2">
    <source>
        <dbReference type="ARBA" id="ARBA00022481"/>
    </source>
</evidence>
<dbReference type="PANTHER" id="PTHR43804:SF7">
    <property type="entry name" value="LD18447P"/>
    <property type="match status" value="1"/>
</dbReference>
<evidence type="ECO:0000259" key="4">
    <source>
        <dbReference type="PROSITE" id="PS00745"/>
    </source>
</evidence>
<name>A0A9P4HZE3_9PEZI</name>
<comment type="caution">
    <text evidence="5">The sequence shown here is derived from an EMBL/GenBank/DDBJ whole genome shotgun (WGS) entry which is preliminary data.</text>
</comment>
<dbReference type="SUPFAM" id="SSF75620">
    <property type="entry name" value="Release factor"/>
    <property type="match status" value="1"/>
</dbReference>
<dbReference type="GO" id="GO:0003747">
    <property type="term" value="F:translation release factor activity"/>
    <property type="evidence" value="ECO:0007669"/>
    <property type="project" value="InterPro"/>
</dbReference>
<dbReference type="InterPro" id="IPR050057">
    <property type="entry name" value="Prokaryotic/Mito_RF"/>
</dbReference>
<organism evidence="5 6">
    <name type="scientific">Saccharata proteae CBS 121410</name>
    <dbReference type="NCBI Taxonomy" id="1314787"/>
    <lineage>
        <taxon>Eukaryota</taxon>
        <taxon>Fungi</taxon>
        <taxon>Dikarya</taxon>
        <taxon>Ascomycota</taxon>
        <taxon>Pezizomycotina</taxon>
        <taxon>Dothideomycetes</taxon>
        <taxon>Dothideomycetes incertae sedis</taxon>
        <taxon>Botryosphaeriales</taxon>
        <taxon>Saccharataceae</taxon>
        <taxon>Saccharata</taxon>
    </lineage>
</organism>
<dbReference type="InterPro" id="IPR045853">
    <property type="entry name" value="Pep_chain_release_fac_I_sf"/>
</dbReference>
<keyword evidence="6" id="KW-1185">Reference proteome</keyword>
<dbReference type="SMART" id="SM00937">
    <property type="entry name" value="PCRF"/>
    <property type="match status" value="1"/>
</dbReference>
<dbReference type="Gene3D" id="6.10.140.1950">
    <property type="match status" value="1"/>
</dbReference>
<dbReference type="GO" id="GO:0005739">
    <property type="term" value="C:mitochondrion"/>
    <property type="evidence" value="ECO:0007669"/>
    <property type="project" value="UniProtKB-ARBA"/>
</dbReference>
<evidence type="ECO:0000313" key="6">
    <source>
        <dbReference type="Proteomes" id="UP000799776"/>
    </source>
</evidence>
<feature type="domain" description="Prokaryotic-type class I peptide chain release factors" evidence="4">
    <location>
        <begin position="276"/>
        <end position="292"/>
    </location>
</feature>
<dbReference type="PROSITE" id="PS00745">
    <property type="entry name" value="RF_PROK_I"/>
    <property type="match status" value="1"/>
</dbReference>
<dbReference type="InterPro" id="IPR005139">
    <property type="entry name" value="PCRF"/>
</dbReference>